<sequence length="123" mass="13557">MVQKRVLVIEDEPNISEAIRFILTRNGWQVDVEADGFAALARLRSAPPDALILDLMLPDMDGFEILRNLRAEAPTRDLPVLMLTAKGQVADRDLAAKLGVTRFMTKPFANAEVVSALHDMVAS</sequence>
<dbReference type="InterPro" id="IPR011006">
    <property type="entry name" value="CheY-like_superfamily"/>
</dbReference>
<dbReference type="Proteomes" id="UP000272908">
    <property type="component" value="Unassembled WGS sequence"/>
</dbReference>
<dbReference type="GO" id="GO:0000160">
    <property type="term" value="P:phosphorelay signal transduction system"/>
    <property type="evidence" value="ECO:0007669"/>
    <property type="project" value="UniProtKB-KW"/>
</dbReference>
<dbReference type="FunFam" id="3.40.50.2300:FF:000001">
    <property type="entry name" value="DNA-binding response regulator PhoB"/>
    <property type="match status" value="1"/>
</dbReference>
<dbReference type="GO" id="GO:0003677">
    <property type="term" value="F:DNA binding"/>
    <property type="evidence" value="ECO:0007669"/>
    <property type="project" value="UniProtKB-KW"/>
</dbReference>
<evidence type="ECO:0000256" key="4">
    <source>
        <dbReference type="ARBA" id="ARBA00023125"/>
    </source>
</evidence>
<dbReference type="AlphaFoldDB" id="A0A3B0MF83"/>
<dbReference type="InterPro" id="IPR001789">
    <property type="entry name" value="Sig_transdc_resp-reg_receiver"/>
</dbReference>
<dbReference type="CDD" id="cd17574">
    <property type="entry name" value="REC_OmpR"/>
    <property type="match status" value="1"/>
</dbReference>
<evidence type="ECO:0000313" key="9">
    <source>
        <dbReference type="Proteomes" id="UP000272908"/>
    </source>
</evidence>
<evidence type="ECO:0000259" key="7">
    <source>
        <dbReference type="PROSITE" id="PS50110"/>
    </source>
</evidence>
<dbReference type="Pfam" id="PF00072">
    <property type="entry name" value="Response_reg"/>
    <property type="match status" value="1"/>
</dbReference>
<evidence type="ECO:0000256" key="3">
    <source>
        <dbReference type="ARBA" id="ARBA00023015"/>
    </source>
</evidence>
<dbReference type="Gene3D" id="3.40.50.2300">
    <property type="match status" value="1"/>
</dbReference>
<feature type="modified residue" description="4-aspartylphosphate" evidence="6">
    <location>
        <position position="54"/>
    </location>
</feature>
<name>A0A3B0MF83_9RHOB</name>
<evidence type="ECO:0000256" key="5">
    <source>
        <dbReference type="ARBA" id="ARBA00023163"/>
    </source>
</evidence>
<dbReference type="EMBL" id="UIHC01000017">
    <property type="protein sequence ID" value="SUZ32218.1"/>
    <property type="molecule type" value="Genomic_DNA"/>
</dbReference>
<accession>A0A3B0MF83</accession>
<gene>
    <name evidence="8" type="primary">tcrX</name>
    <name evidence="8" type="ORF">ROE7235_01973</name>
</gene>
<reference evidence="9" key="1">
    <citation type="submission" date="2018-08" db="EMBL/GenBank/DDBJ databases">
        <authorList>
            <person name="Rodrigo-Torres L."/>
            <person name="Arahal R. D."/>
            <person name="Lucena T."/>
        </authorList>
    </citation>
    <scope>NUCLEOTIDE SEQUENCE [LARGE SCALE GENOMIC DNA]</scope>
    <source>
        <strain evidence="9">CECT 7235</strain>
    </source>
</reference>
<organism evidence="8 9">
    <name type="scientific">Roseinatronobacter ekhonensis</name>
    <dbReference type="NCBI Taxonomy" id="254356"/>
    <lineage>
        <taxon>Bacteria</taxon>
        <taxon>Pseudomonadati</taxon>
        <taxon>Pseudomonadota</taxon>
        <taxon>Alphaproteobacteria</taxon>
        <taxon>Rhodobacterales</taxon>
        <taxon>Paracoccaceae</taxon>
        <taxon>Roseinatronobacter</taxon>
    </lineage>
</organism>
<evidence type="ECO:0000256" key="2">
    <source>
        <dbReference type="ARBA" id="ARBA00023012"/>
    </source>
</evidence>
<dbReference type="SMART" id="SM00448">
    <property type="entry name" value="REC"/>
    <property type="match status" value="1"/>
</dbReference>
<evidence type="ECO:0000313" key="8">
    <source>
        <dbReference type="EMBL" id="SUZ32218.1"/>
    </source>
</evidence>
<feature type="domain" description="Response regulatory" evidence="7">
    <location>
        <begin position="5"/>
        <end position="121"/>
    </location>
</feature>
<dbReference type="PANTHER" id="PTHR44591">
    <property type="entry name" value="STRESS RESPONSE REGULATOR PROTEIN 1"/>
    <property type="match status" value="1"/>
</dbReference>
<keyword evidence="9" id="KW-1185">Reference proteome</keyword>
<dbReference type="SUPFAM" id="SSF52172">
    <property type="entry name" value="CheY-like"/>
    <property type="match status" value="1"/>
</dbReference>
<keyword evidence="1 6" id="KW-0597">Phosphoprotein</keyword>
<keyword evidence="4" id="KW-0238">DNA-binding</keyword>
<dbReference type="PANTHER" id="PTHR44591:SF3">
    <property type="entry name" value="RESPONSE REGULATORY DOMAIN-CONTAINING PROTEIN"/>
    <property type="match status" value="1"/>
</dbReference>
<protein>
    <submittedName>
        <fullName evidence="8">Putative transcriptional regulatory protein TcrX</fullName>
    </submittedName>
</protein>
<evidence type="ECO:0000256" key="1">
    <source>
        <dbReference type="ARBA" id="ARBA00022553"/>
    </source>
</evidence>
<proteinExistence type="predicted"/>
<keyword evidence="5" id="KW-0804">Transcription</keyword>
<dbReference type="RefSeq" id="WP_370743611.1">
    <property type="nucleotide sequence ID" value="NZ_UIHC01000017.1"/>
</dbReference>
<dbReference type="PROSITE" id="PS50110">
    <property type="entry name" value="RESPONSE_REGULATORY"/>
    <property type="match status" value="1"/>
</dbReference>
<keyword evidence="2" id="KW-0902">Two-component regulatory system</keyword>
<keyword evidence="3" id="KW-0805">Transcription regulation</keyword>
<dbReference type="InterPro" id="IPR050595">
    <property type="entry name" value="Bact_response_regulator"/>
</dbReference>
<evidence type="ECO:0000256" key="6">
    <source>
        <dbReference type="PROSITE-ProRule" id="PRU00169"/>
    </source>
</evidence>